<dbReference type="FunFam" id="3.90.740.10:FF:000012">
    <property type="entry name" value="Leucine--tRNA ligase"/>
    <property type="match status" value="1"/>
</dbReference>
<keyword evidence="7 9" id="KW-0030">Aminoacyl-tRNA synthetase</keyword>
<evidence type="ECO:0000256" key="10">
    <source>
        <dbReference type="RuleBase" id="RU363035"/>
    </source>
</evidence>
<dbReference type="HAMAP" id="MF_00049_B">
    <property type="entry name" value="Leu_tRNA_synth_B"/>
    <property type="match status" value="1"/>
</dbReference>
<dbReference type="SUPFAM" id="SSF52374">
    <property type="entry name" value="Nucleotidylyl transferase"/>
    <property type="match status" value="1"/>
</dbReference>
<dbReference type="KEGG" id="llp:GH975_10835"/>
<feature type="domain" description="Methionyl/Leucyl tRNA synthetase" evidence="13">
    <location>
        <begin position="39"/>
        <end position="175"/>
    </location>
</feature>
<evidence type="ECO:0000256" key="9">
    <source>
        <dbReference type="HAMAP-Rule" id="MF_00049"/>
    </source>
</evidence>
<name>A0A5Q2QCK5_9GAMM</name>
<evidence type="ECO:0000313" key="16">
    <source>
        <dbReference type="Proteomes" id="UP000388235"/>
    </source>
</evidence>
<dbReference type="PANTHER" id="PTHR43740">
    <property type="entry name" value="LEUCYL-TRNA SYNTHETASE"/>
    <property type="match status" value="1"/>
</dbReference>
<dbReference type="InterPro" id="IPR002302">
    <property type="entry name" value="Leu-tRNA-ligase"/>
</dbReference>
<evidence type="ECO:0000256" key="5">
    <source>
        <dbReference type="ARBA" id="ARBA00022840"/>
    </source>
</evidence>
<dbReference type="SUPFAM" id="SSF50677">
    <property type="entry name" value="ValRS/IleRS/LeuRS editing domain"/>
    <property type="match status" value="1"/>
</dbReference>
<dbReference type="Pfam" id="PF13603">
    <property type="entry name" value="tRNA-synt_1_2"/>
    <property type="match status" value="1"/>
</dbReference>
<dbReference type="InterPro" id="IPR009080">
    <property type="entry name" value="tRNAsynth_Ia_anticodon-bd"/>
</dbReference>
<evidence type="ECO:0000259" key="13">
    <source>
        <dbReference type="Pfam" id="PF09334"/>
    </source>
</evidence>
<dbReference type="Pfam" id="PF09334">
    <property type="entry name" value="tRNA-synt_1g"/>
    <property type="match status" value="1"/>
</dbReference>
<dbReference type="NCBIfam" id="TIGR00396">
    <property type="entry name" value="leuS_bact"/>
    <property type="match status" value="1"/>
</dbReference>
<dbReference type="AlphaFoldDB" id="A0A5Q2QCK5"/>
<dbReference type="Gene3D" id="2.20.28.290">
    <property type="match status" value="1"/>
</dbReference>
<dbReference type="RefSeq" id="WP_153714536.1">
    <property type="nucleotide sequence ID" value="NZ_CP045871.1"/>
</dbReference>
<keyword evidence="3 9" id="KW-0436">Ligase</keyword>
<dbReference type="FunFam" id="2.20.28.290:FF:000001">
    <property type="entry name" value="Leucine--tRNA ligase"/>
    <property type="match status" value="1"/>
</dbReference>
<dbReference type="EMBL" id="CP045871">
    <property type="protein sequence ID" value="QGG81033.1"/>
    <property type="molecule type" value="Genomic_DNA"/>
</dbReference>
<keyword evidence="6 9" id="KW-0648">Protein biosynthesis</keyword>
<dbReference type="PRINTS" id="PR00985">
    <property type="entry name" value="TRNASYNTHLEU"/>
</dbReference>
<keyword evidence="5 9" id="KW-0067">ATP-binding</keyword>
<evidence type="ECO:0000259" key="14">
    <source>
        <dbReference type="Pfam" id="PF13603"/>
    </source>
</evidence>
<comment type="catalytic activity">
    <reaction evidence="8 9">
        <text>tRNA(Leu) + L-leucine + ATP = L-leucyl-tRNA(Leu) + AMP + diphosphate</text>
        <dbReference type="Rhea" id="RHEA:11688"/>
        <dbReference type="Rhea" id="RHEA-COMP:9613"/>
        <dbReference type="Rhea" id="RHEA-COMP:9622"/>
        <dbReference type="ChEBI" id="CHEBI:30616"/>
        <dbReference type="ChEBI" id="CHEBI:33019"/>
        <dbReference type="ChEBI" id="CHEBI:57427"/>
        <dbReference type="ChEBI" id="CHEBI:78442"/>
        <dbReference type="ChEBI" id="CHEBI:78494"/>
        <dbReference type="ChEBI" id="CHEBI:456215"/>
        <dbReference type="EC" id="6.1.1.4"/>
    </reaction>
</comment>
<sequence>MQNLYDPKAIEARVQTRWNESGSFNVTEDPSKEKYYCLSMLPYPSGKLHMGHVRNYTIGDVVSRYQRMLGKQVMQPMGWDAFGMPAENAAIANKSAPAAWTYANIDNMRDQLKALGFAYDWDREVTTCQPDYYRWEQWLFTRMIKSGLAYRKKALVNWDPVDQTVLANEQVIDGCGWRSGAPVERREIDQWFIRITDYAEQLLDDLDGVEWPEQVKTMQRNWIGRSEGLTFRFAVNDRDQQLEVYTTRPDTLMGATYVGIAPQHPLALEMAANNPALKTFLHECSQMKTAEADMAKADKKGMDTGLTVAHPISGEPLPIWVANFVLIEYGSGAVMAVPAHDERDYEFATQYALPIKAVVEPIEADPDYNINLRPWTLKSGRLINSGDFDGLNFKDAFTAIAEALAGNGKGEVTVNYRLRDWGVGRQRYWGCPVPVIHKADGSIEAVAEDQLPVVLPEYTEFDASGSPLKKDQNFIQTVDSDGNPAERDTDTFDTFMESSWYFARYACPDADAMLDGRAKYWLPVDLYVGGIEHAILHLLYARFYHKIMRDEGLVDCDEPFKRLLTQGMVLAKSFYRTQANGGKVWFNPTDVEAITDNDGKVNGYRLIADGEPVIEGGVTKMSKSKNNGIDPQSTIDAWGADTVRLYTMFAAPPEQTLEWSDDGVAGAQRFIRRLWNAVHADFEPGNGVDADLRRKAHETLQKVSHDLGERLNFNTAIASIMELTNAIIAHTGSQAARDEAISMALRMLSPFVPHATQAMWESTGQAGLIIDAEWPELDHSALVRDTVEMVVQVNGKVRAKMQMPVGVDKDSAEKAALAEHNVAKFLDGLTLRKVIVVPGRLVNLVAN</sequence>
<gene>
    <name evidence="9" type="primary">leuS</name>
    <name evidence="15" type="ORF">GH975_10835</name>
</gene>
<keyword evidence="4 9" id="KW-0547">Nucleotide-binding</keyword>
<dbReference type="SUPFAM" id="SSF47323">
    <property type="entry name" value="Anticodon-binding domain of a subclass of class I aminoacyl-tRNA synthetases"/>
    <property type="match status" value="1"/>
</dbReference>
<evidence type="ECO:0000256" key="6">
    <source>
        <dbReference type="ARBA" id="ARBA00022917"/>
    </source>
</evidence>
<dbReference type="Pfam" id="PF00133">
    <property type="entry name" value="tRNA-synt_1"/>
    <property type="match status" value="2"/>
</dbReference>
<dbReference type="FunFam" id="3.10.20.590:FF:000001">
    <property type="entry name" value="Leucine--tRNA ligase"/>
    <property type="match status" value="1"/>
</dbReference>
<evidence type="ECO:0000256" key="2">
    <source>
        <dbReference type="ARBA" id="ARBA00022490"/>
    </source>
</evidence>
<dbReference type="CDD" id="cd00812">
    <property type="entry name" value="LeuRS_core"/>
    <property type="match status" value="1"/>
</dbReference>
<evidence type="ECO:0000256" key="1">
    <source>
        <dbReference type="ARBA" id="ARBA00005594"/>
    </source>
</evidence>
<evidence type="ECO:0000256" key="7">
    <source>
        <dbReference type="ARBA" id="ARBA00023146"/>
    </source>
</evidence>
<dbReference type="InterPro" id="IPR002300">
    <property type="entry name" value="aa-tRNA-synth_Ia"/>
</dbReference>
<dbReference type="EC" id="6.1.1.4" evidence="9"/>
<dbReference type="Gene3D" id="1.10.730.10">
    <property type="entry name" value="Isoleucyl-tRNA Synthetase, Domain 1"/>
    <property type="match status" value="1"/>
</dbReference>
<dbReference type="OrthoDB" id="9810365at2"/>
<protein>
    <recommendedName>
        <fullName evidence="9">Leucine--tRNA ligase</fullName>
        <ecNumber evidence="9">6.1.1.4</ecNumber>
    </recommendedName>
    <alternativeName>
        <fullName evidence="9">Leucyl-tRNA synthetase</fullName>
        <shortName evidence="9">LeuRS</shortName>
    </alternativeName>
</protein>
<keyword evidence="2 9" id="KW-0963">Cytoplasm</keyword>
<dbReference type="InterPro" id="IPR001412">
    <property type="entry name" value="aa-tRNA-synth_I_CS"/>
</dbReference>
<dbReference type="FunFam" id="1.10.730.10:FF:000002">
    <property type="entry name" value="Leucine--tRNA ligase"/>
    <property type="match status" value="1"/>
</dbReference>
<dbReference type="GO" id="GO:0005829">
    <property type="term" value="C:cytosol"/>
    <property type="evidence" value="ECO:0007669"/>
    <property type="project" value="TreeGrafter"/>
</dbReference>
<feature type="short sequence motif" description="'KMSKS' region" evidence="9">
    <location>
        <begin position="620"/>
        <end position="624"/>
    </location>
</feature>
<dbReference type="InterPro" id="IPR009008">
    <property type="entry name" value="Val/Leu/Ile-tRNA-synth_edit"/>
</dbReference>
<dbReference type="FunFam" id="3.40.50.620:FF:000003">
    <property type="entry name" value="Leucine--tRNA ligase"/>
    <property type="match status" value="1"/>
</dbReference>
<dbReference type="Gene3D" id="3.90.740.10">
    <property type="entry name" value="Valyl/Leucyl/Isoleucyl-tRNA synthetase, editing domain"/>
    <property type="match status" value="1"/>
</dbReference>
<dbReference type="Proteomes" id="UP000388235">
    <property type="component" value="Chromosome"/>
</dbReference>
<dbReference type="Gene3D" id="3.10.20.590">
    <property type="match status" value="1"/>
</dbReference>
<feature type="domain" description="Methionyl/Valyl/Leucyl/Isoleucyl-tRNA synthetase anticodon-binding" evidence="12">
    <location>
        <begin position="690"/>
        <end position="806"/>
    </location>
</feature>
<dbReference type="Pfam" id="PF08264">
    <property type="entry name" value="Anticodon_1"/>
    <property type="match status" value="1"/>
</dbReference>
<feature type="short sequence motif" description="'HIGH' region" evidence="9">
    <location>
        <begin position="42"/>
        <end position="52"/>
    </location>
</feature>
<comment type="subcellular location">
    <subcellularLocation>
        <location evidence="9">Cytoplasm</location>
    </subcellularLocation>
</comment>
<dbReference type="CDD" id="cd07958">
    <property type="entry name" value="Anticodon_Ia_Leu_BEm"/>
    <property type="match status" value="1"/>
</dbReference>
<evidence type="ECO:0000259" key="11">
    <source>
        <dbReference type="Pfam" id="PF00133"/>
    </source>
</evidence>
<feature type="domain" description="Aminoacyl-tRNA synthetase class Ia" evidence="11">
    <location>
        <begin position="418"/>
        <end position="572"/>
    </location>
</feature>
<dbReference type="Gene3D" id="3.40.50.620">
    <property type="entry name" value="HUPs"/>
    <property type="match status" value="2"/>
</dbReference>
<evidence type="ECO:0000256" key="3">
    <source>
        <dbReference type="ARBA" id="ARBA00022598"/>
    </source>
</evidence>
<dbReference type="InterPro" id="IPR014729">
    <property type="entry name" value="Rossmann-like_a/b/a_fold"/>
</dbReference>
<organism evidence="15 16">
    <name type="scientific">Litorivicinus lipolyticus</name>
    <dbReference type="NCBI Taxonomy" id="418701"/>
    <lineage>
        <taxon>Bacteria</taxon>
        <taxon>Pseudomonadati</taxon>
        <taxon>Pseudomonadota</taxon>
        <taxon>Gammaproteobacteria</taxon>
        <taxon>Oceanospirillales</taxon>
        <taxon>Litorivicinaceae</taxon>
        <taxon>Litorivicinus</taxon>
    </lineage>
</organism>
<evidence type="ECO:0000313" key="15">
    <source>
        <dbReference type="EMBL" id="QGG81033.1"/>
    </source>
</evidence>
<accession>A0A5Q2QCK5</accession>
<dbReference type="InterPro" id="IPR025709">
    <property type="entry name" value="Leu_tRNA-synth_edit"/>
</dbReference>
<dbReference type="FunFam" id="3.40.50.620:FF:000056">
    <property type="entry name" value="Leucine--tRNA ligase"/>
    <property type="match status" value="1"/>
</dbReference>
<dbReference type="InterPro" id="IPR015413">
    <property type="entry name" value="Methionyl/Leucyl_tRNA_Synth"/>
</dbReference>
<feature type="domain" description="Leucyl-tRNA synthetase editing" evidence="14">
    <location>
        <begin position="220"/>
        <end position="404"/>
    </location>
</feature>
<evidence type="ECO:0000256" key="4">
    <source>
        <dbReference type="ARBA" id="ARBA00022741"/>
    </source>
</evidence>
<feature type="domain" description="Aminoacyl-tRNA synthetase class Ia" evidence="11">
    <location>
        <begin position="619"/>
        <end position="659"/>
    </location>
</feature>
<evidence type="ECO:0000256" key="8">
    <source>
        <dbReference type="ARBA" id="ARBA00047469"/>
    </source>
</evidence>
<dbReference type="GO" id="GO:0006429">
    <property type="term" value="P:leucyl-tRNA aminoacylation"/>
    <property type="evidence" value="ECO:0007669"/>
    <property type="project" value="UniProtKB-UniRule"/>
</dbReference>
<dbReference type="GO" id="GO:0004823">
    <property type="term" value="F:leucine-tRNA ligase activity"/>
    <property type="evidence" value="ECO:0007669"/>
    <property type="project" value="UniProtKB-UniRule"/>
</dbReference>
<reference evidence="15 16" key="1">
    <citation type="submission" date="2019-11" db="EMBL/GenBank/DDBJ databases">
        <authorList>
            <person name="Khan S.A."/>
            <person name="Jeon C.O."/>
            <person name="Chun B.H."/>
        </authorList>
    </citation>
    <scope>NUCLEOTIDE SEQUENCE [LARGE SCALE GENOMIC DNA]</scope>
    <source>
        <strain evidence="15 16">IMCC 1097</strain>
    </source>
</reference>
<comment type="similarity">
    <text evidence="1 9 10">Belongs to the class-I aminoacyl-tRNA synthetase family.</text>
</comment>
<dbReference type="GO" id="GO:0002161">
    <property type="term" value="F:aminoacyl-tRNA deacylase activity"/>
    <property type="evidence" value="ECO:0007669"/>
    <property type="project" value="InterPro"/>
</dbReference>
<dbReference type="GO" id="GO:0005524">
    <property type="term" value="F:ATP binding"/>
    <property type="evidence" value="ECO:0007669"/>
    <property type="project" value="UniProtKB-UniRule"/>
</dbReference>
<proteinExistence type="inferred from homology"/>
<dbReference type="InterPro" id="IPR013155">
    <property type="entry name" value="M/V/L/I-tRNA-synth_anticd-bd"/>
</dbReference>
<dbReference type="PROSITE" id="PS00178">
    <property type="entry name" value="AA_TRNA_LIGASE_I"/>
    <property type="match status" value="1"/>
</dbReference>
<keyword evidence="16" id="KW-1185">Reference proteome</keyword>
<dbReference type="PANTHER" id="PTHR43740:SF2">
    <property type="entry name" value="LEUCINE--TRNA LIGASE, MITOCHONDRIAL"/>
    <property type="match status" value="1"/>
</dbReference>
<evidence type="ECO:0000259" key="12">
    <source>
        <dbReference type="Pfam" id="PF08264"/>
    </source>
</evidence>
<feature type="binding site" evidence="9">
    <location>
        <position position="623"/>
    </location>
    <ligand>
        <name>ATP</name>
        <dbReference type="ChEBI" id="CHEBI:30616"/>
    </ligand>
</feature>